<dbReference type="Proteomes" id="UP000604046">
    <property type="component" value="Unassembled WGS sequence"/>
</dbReference>
<accession>A0A812I6H4</accession>
<feature type="non-terminal residue" evidence="1">
    <location>
        <position position="145"/>
    </location>
</feature>
<proteinExistence type="predicted"/>
<gene>
    <name evidence="1" type="ORF">SNAT2548_LOCUS2701</name>
</gene>
<protein>
    <submittedName>
        <fullName evidence="1">Uncharacterized protein</fullName>
    </submittedName>
</protein>
<dbReference type="AlphaFoldDB" id="A0A812I6H4"/>
<name>A0A812I6H4_9DINO</name>
<keyword evidence="2" id="KW-1185">Reference proteome</keyword>
<sequence>WFAIWLENVERAVAEGAELEVYFFKGRVGKGKAEHFLTAGKERLRCEAISEQKEAFMKSQEFLAIKSDLEHLQREPRGDSTSQYSRELQRLFFASLSEEDRSFMEASEGLGDSQKAEVAWLDWKGHRYTEVDVSTWLVDEQTSAP</sequence>
<reference evidence="1" key="1">
    <citation type="submission" date="2021-02" db="EMBL/GenBank/DDBJ databases">
        <authorList>
            <person name="Dougan E. K."/>
            <person name="Rhodes N."/>
            <person name="Thang M."/>
            <person name="Chan C."/>
        </authorList>
    </citation>
    <scope>NUCLEOTIDE SEQUENCE</scope>
</reference>
<dbReference type="EMBL" id="CAJNDS010000160">
    <property type="protein sequence ID" value="CAE6972429.1"/>
    <property type="molecule type" value="Genomic_DNA"/>
</dbReference>
<comment type="caution">
    <text evidence="1">The sequence shown here is derived from an EMBL/GenBank/DDBJ whole genome shotgun (WGS) entry which is preliminary data.</text>
</comment>
<dbReference type="OrthoDB" id="408766at2759"/>
<evidence type="ECO:0000313" key="1">
    <source>
        <dbReference type="EMBL" id="CAE6972429.1"/>
    </source>
</evidence>
<organism evidence="1 2">
    <name type="scientific">Symbiodinium natans</name>
    <dbReference type="NCBI Taxonomy" id="878477"/>
    <lineage>
        <taxon>Eukaryota</taxon>
        <taxon>Sar</taxon>
        <taxon>Alveolata</taxon>
        <taxon>Dinophyceae</taxon>
        <taxon>Suessiales</taxon>
        <taxon>Symbiodiniaceae</taxon>
        <taxon>Symbiodinium</taxon>
    </lineage>
</organism>
<evidence type="ECO:0000313" key="2">
    <source>
        <dbReference type="Proteomes" id="UP000604046"/>
    </source>
</evidence>